<accession>A0A7G5C5S5</accession>
<comment type="pathway">
    <text evidence="2">Glycan degradation; xylan degradation.</text>
</comment>
<dbReference type="RefSeq" id="WP_182300806.1">
    <property type="nucleotide sequence ID" value="NZ_CP041969.1"/>
</dbReference>
<dbReference type="SMART" id="SM00633">
    <property type="entry name" value="Glyco_10"/>
    <property type="match status" value="1"/>
</dbReference>
<dbReference type="InterPro" id="IPR017853">
    <property type="entry name" value="GH"/>
</dbReference>
<dbReference type="UniPathway" id="UPA00114"/>
<dbReference type="Gene3D" id="2.60.120.260">
    <property type="entry name" value="Galactose-binding domain-like"/>
    <property type="match status" value="1"/>
</dbReference>
<keyword evidence="8 10" id="KW-0624">Polysaccharide degradation</keyword>
<dbReference type="PANTHER" id="PTHR31490">
    <property type="entry name" value="GLYCOSYL HYDROLASE"/>
    <property type="match status" value="1"/>
</dbReference>
<keyword evidence="6 10" id="KW-0119">Carbohydrate metabolism</keyword>
<evidence type="ECO:0000256" key="2">
    <source>
        <dbReference type="ARBA" id="ARBA00004851"/>
    </source>
</evidence>
<dbReference type="InterPro" id="IPR001000">
    <property type="entry name" value="GH10_dom"/>
</dbReference>
<feature type="region of interest" description="Disordered" evidence="11">
    <location>
        <begin position="54"/>
        <end position="100"/>
    </location>
</feature>
<comment type="similarity">
    <text evidence="10">Belongs to the glycosyl hydrolase 10 (cellulase F) family.</text>
</comment>
<evidence type="ECO:0000313" key="14">
    <source>
        <dbReference type="EMBL" id="QMV44559.1"/>
    </source>
</evidence>
<reference evidence="14 15" key="1">
    <citation type="submission" date="2019-07" db="EMBL/GenBank/DDBJ databases">
        <authorList>
            <person name="Kim J.K."/>
            <person name="Cheong H.-M."/>
            <person name="Choi Y."/>
            <person name="Hwang K.J."/>
            <person name="Lee S."/>
            <person name="Choi C."/>
        </authorList>
    </citation>
    <scope>NUCLEOTIDE SEQUENCE [LARGE SCALE GENOMIC DNA]</scope>
    <source>
        <strain evidence="14 15">KS 22</strain>
    </source>
</reference>
<keyword evidence="3 14" id="KW-0858">Xylan degradation</keyword>
<dbReference type="InterPro" id="IPR031158">
    <property type="entry name" value="GH10_AS"/>
</dbReference>
<dbReference type="KEGG" id="cchl:FPL14_27860"/>
<evidence type="ECO:0000256" key="4">
    <source>
        <dbReference type="ARBA" id="ARBA00022737"/>
    </source>
</evidence>
<dbReference type="SUPFAM" id="SSF49785">
    <property type="entry name" value="Galactose-binding domain-like"/>
    <property type="match status" value="1"/>
</dbReference>
<evidence type="ECO:0000256" key="12">
    <source>
        <dbReference type="SAM" id="SignalP"/>
    </source>
</evidence>
<evidence type="ECO:0000256" key="8">
    <source>
        <dbReference type="ARBA" id="ARBA00023326"/>
    </source>
</evidence>
<comment type="catalytic activity">
    <reaction evidence="1 10">
        <text>Endohydrolysis of (1-&gt;4)-beta-D-xylosidic linkages in xylans.</text>
        <dbReference type="EC" id="3.2.1.8"/>
    </reaction>
</comment>
<dbReference type="PROSITE" id="PS00591">
    <property type="entry name" value="GH10_1"/>
    <property type="match status" value="1"/>
</dbReference>
<sequence>MTSAKRMSRLGLVMLLTAALLPADSLVTTAFAVDKLPVIGAKVVKQKGNNANIPSQNGITASKPSEQTIGSTGFENRSSDGWVSHTGNETVTVTDSDAKSGNNSLFTSNRHEPFQGPSLNVTGKIHKGNKYRIKVWAKLAKGEADAKLKLTMQRKIKSTVSYESIVGESNVTDGEWVPFTGIYTVDRQADSMTVYLESSNPNVSYYIDDFELTYIPQLEIEDIPRLYKKFEGKFKLGVAVEPEQTKDQYAKLVSKHYNSLVGSNVMKPVSIMPAENRFTWDKTDRLIAFAKKNGMDIRFHTLVWHQQTGEWMFKDKAGAEMTPTPENKKLLLERLETYIRAVVGRYGRDITDWDVVNEIIDPNRPDGLRDTKWYQIAGTDYIKLAFRVTREVLDEMGVDHARLYINDYDTHDPVKRDILYDLIEDLREEGVPIDGVGHQMHVNISNPSLEEIRASIEKFAALGLDNQITELDVSVYTNGTDTMAEVPERLLVVQARRYKQLFDLFEELHENISNVTLWGTDDGTTWLTKYPIERLDMPLLFDHQLQSKFAYWALIDSEQIPDKL</sequence>
<dbReference type="PRINTS" id="PR00134">
    <property type="entry name" value="GLHYDRLASE10"/>
</dbReference>
<feature type="domain" description="GH10" evidence="13">
    <location>
        <begin position="220"/>
        <end position="557"/>
    </location>
</feature>
<keyword evidence="4" id="KW-0677">Repeat</keyword>
<dbReference type="Gene3D" id="3.20.20.80">
    <property type="entry name" value="Glycosidases"/>
    <property type="match status" value="1"/>
</dbReference>
<dbReference type="SUPFAM" id="SSF51445">
    <property type="entry name" value="(Trans)glycosidases"/>
    <property type="match status" value="1"/>
</dbReference>
<protein>
    <recommendedName>
        <fullName evidence="10">Beta-xylanase</fullName>
        <ecNumber evidence="10">3.2.1.8</ecNumber>
    </recommendedName>
</protein>
<feature type="signal peptide" evidence="12">
    <location>
        <begin position="1"/>
        <end position="32"/>
    </location>
</feature>
<organism evidence="14 15">
    <name type="scientific">Cohnella cholangitidis</name>
    <dbReference type="NCBI Taxonomy" id="2598458"/>
    <lineage>
        <taxon>Bacteria</taxon>
        <taxon>Bacillati</taxon>
        <taxon>Bacillota</taxon>
        <taxon>Bacilli</taxon>
        <taxon>Bacillales</taxon>
        <taxon>Paenibacillaceae</taxon>
        <taxon>Cohnella</taxon>
    </lineage>
</organism>
<name>A0A7G5C5S5_9BACL</name>
<evidence type="ECO:0000256" key="3">
    <source>
        <dbReference type="ARBA" id="ARBA00022651"/>
    </source>
</evidence>
<dbReference type="EMBL" id="CP041969">
    <property type="protein sequence ID" value="QMV44559.1"/>
    <property type="molecule type" value="Genomic_DNA"/>
</dbReference>
<evidence type="ECO:0000313" key="15">
    <source>
        <dbReference type="Proteomes" id="UP000515679"/>
    </source>
</evidence>
<dbReference type="Proteomes" id="UP000515679">
    <property type="component" value="Chromosome"/>
</dbReference>
<dbReference type="GO" id="GO:0031176">
    <property type="term" value="F:endo-1,4-beta-xylanase activity"/>
    <property type="evidence" value="ECO:0007669"/>
    <property type="project" value="UniProtKB-EC"/>
</dbReference>
<proteinExistence type="inferred from homology"/>
<dbReference type="InterPro" id="IPR008979">
    <property type="entry name" value="Galactose-bd-like_sf"/>
</dbReference>
<dbReference type="EC" id="3.2.1.8" evidence="10"/>
<dbReference type="InterPro" id="IPR003305">
    <property type="entry name" value="CenC_carb-bd"/>
</dbReference>
<feature type="chain" id="PRO_5028939271" description="Beta-xylanase" evidence="12">
    <location>
        <begin position="33"/>
        <end position="564"/>
    </location>
</feature>
<gene>
    <name evidence="14" type="ORF">FPL14_27860</name>
</gene>
<evidence type="ECO:0000256" key="7">
    <source>
        <dbReference type="ARBA" id="ARBA00023295"/>
    </source>
</evidence>
<dbReference type="PROSITE" id="PS51760">
    <property type="entry name" value="GH10_2"/>
    <property type="match status" value="1"/>
</dbReference>
<evidence type="ECO:0000256" key="9">
    <source>
        <dbReference type="PROSITE-ProRule" id="PRU10061"/>
    </source>
</evidence>
<feature type="active site" description="Nucleophile" evidence="9">
    <location>
        <position position="470"/>
    </location>
</feature>
<evidence type="ECO:0000256" key="10">
    <source>
        <dbReference type="RuleBase" id="RU361174"/>
    </source>
</evidence>
<dbReference type="InterPro" id="IPR044846">
    <property type="entry name" value="GH10"/>
</dbReference>
<dbReference type="PANTHER" id="PTHR31490:SF90">
    <property type="entry name" value="ENDO-1,4-BETA-XYLANASE A"/>
    <property type="match status" value="1"/>
</dbReference>
<evidence type="ECO:0000259" key="13">
    <source>
        <dbReference type="PROSITE" id="PS51760"/>
    </source>
</evidence>
<dbReference type="Pfam" id="PF00331">
    <property type="entry name" value="Glyco_hydro_10"/>
    <property type="match status" value="1"/>
</dbReference>
<evidence type="ECO:0000256" key="11">
    <source>
        <dbReference type="SAM" id="MobiDB-lite"/>
    </source>
</evidence>
<evidence type="ECO:0000256" key="1">
    <source>
        <dbReference type="ARBA" id="ARBA00000681"/>
    </source>
</evidence>
<keyword evidence="5 10" id="KW-0378">Hydrolase</keyword>
<keyword evidence="7 10" id="KW-0326">Glycosidase</keyword>
<keyword evidence="12" id="KW-0732">Signal</keyword>
<keyword evidence="15" id="KW-1185">Reference proteome</keyword>
<dbReference type="Pfam" id="PF02018">
    <property type="entry name" value="CBM_4_9"/>
    <property type="match status" value="1"/>
</dbReference>
<evidence type="ECO:0000256" key="5">
    <source>
        <dbReference type="ARBA" id="ARBA00022801"/>
    </source>
</evidence>
<evidence type="ECO:0000256" key="6">
    <source>
        <dbReference type="ARBA" id="ARBA00023277"/>
    </source>
</evidence>
<dbReference type="AlphaFoldDB" id="A0A7G5C5S5"/>
<dbReference type="GO" id="GO:0045493">
    <property type="term" value="P:xylan catabolic process"/>
    <property type="evidence" value="ECO:0007669"/>
    <property type="project" value="UniProtKB-UniPathway"/>
</dbReference>